<evidence type="ECO:0000313" key="2">
    <source>
        <dbReference type="Proteomes" id="UP001341840"/>
    </source>
</evidence>
<sequence length="145" mass="16595">MEICPSINLRLHHVTDSPANGDLHWYLSNMTILPSSTINKYNEETTIFVRKKMEVKERVRDFKERGRREWRRGKNPSPPLSFITVMLSSHRDSELQPRRYPVVVFGGLRKRKTERQTEELPSPPLSSASPLSLVAPLSSLLAVGT</sequence>
<evidence type="ECO:0000313" key="1">
    <source>
        <dbReference type="EMBL" id="MED6205584.1"/>
    </source>
</evidence>
<gene>
    <name evidence="1" type="ORF">PIB30_018940</name>
</gene>
<protein>
    <submittedName>
        <fullName evidence="1">Uncharacterized protein</fullName>
    </submittedName>
</protein>
<comment type="caution">
    <text evidence="1">The sequence shown here is derived from an EMBL/GenBank/DDBJ whole genome shotgun (WGS) entry which is preliminary data.</text>
</comment>
<keyword evidence="2" id="KW-1185">Reference proteome</keyword>
<proteinExistence type="predicted"/>
<organism evidence="1 2">
    <name type="scientific">Stylosanthes scabra</name>
    <dbReference type="NCBI Taxonomy" id="79078"/>
    <lineage>
        <taxon>Eukaryota</taxon>
        <taxon>Viridiplantae</taxon>
        <taxon>Streptophyta</taxon>
        <taxon>Embryophyta</taxon>
        <taxon>Tracheophyta</taxon>
        <taxon>Spermatophyta</taxon>
        <taxon>Magnoliopsida</taxon>
        <taxon>eudicotyledons</taxon>
        <taxon>Gunneridae</taxon>
        <taxon>Pentapetalae</taxon>
        <taxon>rosids</taxon>
        <taxon>fabids</taxon>
        <taxon>Fabales</taxon>
        <taxon>Fabaceae</taxon>
        <taxon>Papilionoideae</taxon>
        <taxon>50 kb inversion clade</taxon>
        <taxon>dalbergioids sensu lato</taxon>
        <taxon>Dalbergieae</taxon>
        <taxon>Pterocarpus clade</taxon>
        <taxon>Stylosanthes</taxon>
    </lineage>
</organism>
<reference evidence="1 2" key="1">
    <citation type="journal article" date="2023" name="Plants (Basel)">
        <title>Bridging the Gap: Combining Genomics and Transcriptomics Approaches to Understand Stylosanthes scabra, an Orphan Legume from the Brazilian Caatinga.</title>
        <authorList>
            <person name="Ferreira-Neto J.R.C."/>
            <person name="da Silva M.D."/>
            <person name="Binneck E."/>
            <person name="de Melo N.F."/>
            <person name="da Silva R.H."/>
            <person name="de Melo A.L.T.M."/>
            <person name="Pandolfi V."/>
            <person name="Bustamante F.O."/>
            <person name="Brasileiro-Vidal A.C."/>
            <person name="Benko-Iseppon A.M."/>
        </authorList>
    </citation>
    <scope>NUCLEOTIDE SEQUENCE [LARGE SCALE GENOMIC DNA]</scope>
    <source>
        <tissue evidence="1">Leaves</tissue>
    </source>
</reference>
<dbReference type="Proteomes" id="UP001341840">
    <property type="component" value="Unassembled WGS sequence"/>
</dbReference>
<name>A0ABU6Y6H9_9FABA</name>
<dbReference type="EMBL" id="JASCZI010241713">
    <property type="protein sequence ID" value="MED6205584.1"/>
    <property type="molecule type" value="Genomic_DNA"/>
</dbReference>
<accession>A0ABU6Y6H9</accession>